<dbReference type="OrthoDB" id="3367at2759"/>
<accession>A0A6A1WRN8</accession>
<dbReference type="InterPro" id="IPR036322">
    <property type="entry name" value="WD40_repeat_dom_sf"/>
</dbReference>
<keyword evidence="1 3" id="KW-0853">WD repeat</keyword>
<reference evidence="5 6" key="1">
    <citation type="journal article" date="2019" name="Plant Biotechnol. J.">
        <title>The red bayberry genome and genetic basis of sex determination.</title>
        <authorList>
            <person name="Jia H.M."/>
            <person name="Jia H.J."/>
            <person name="Cai Q.L."/>
            <person name="Wang Y."/>
            <person name="Zhao H.B."/>
            <person name="Yang W.F."/>
            <person name="Wang G.Y."/>
            <person name="Li Y.H."/>
            <person name="Zhan D.L."/>
            <person name="Shen Y.T."/>
            <person name="Niu Q.F."/>
            <person name="Chang L."/>
            <person name="Qiu J."/>
            <person name="Zhao L."/>
            <person name="Xie H.B."/>
            <person name="Fu W.Y."/>
            <person name="Jin J."/>
            <person name="Li X.W."/>
            <person name="Jiao Y."/>
            <person name="Zhou C.C."/>
            <person name="Tu T."/>
            <person name="Chai C.Y."/>
            <person name="Gao J.L."/>
            <person name="Fan L.J."/>
            <person name="van de Weg E."/>
            <person name="Wang J.Y."/>
            <person name="Gao Z.S."/>
        </authorList>
    </citation>
    <scope>NUCLEOTIDE SEQUENCE [LARGE SCALE GENOMIC DNA]</scope>
    <source>
        <tissue evidence="5">Leaves</tissue>
    </source>
</reference>
<evidence type="ECO:0000256" key="2">
    <source>
        <dbReference type="ARBA" id="ARBA00022737"/>
    </source>
</evidence>
<feature type="region of interest" description="Disordered" evidence="4">
    <location>
        <begin position="1"/>
        <end position="37"/>
    </location>
</feature>
<keyword evidence="6" id="KW-1185">Reference proteome</keyword>
<feature type="region of interest" description="Disordered" evidence="4">
    <location>
        <begin position="130"/>
        <end position="149"/>
    </location>
</feature>
<proteinExistence type="predicted"/>
<evidence type="ECO:0000313" key="6">
    <source>
        <dbReference type="Proteomes" id="UP000516437"/>
    </source>
</evidence>
<evidence type="ECO:0000313" key="5">
    <source>
        <dbReference type="EMBL" id="KAB1226438.1"/>
    </source>
</evidence>
<feature type="compositionally biased region" description="Polar residues" evidence="4">
    <location>
        <begin position="501"/>
        <end position="519"/>
    </location>
</feature>
<dbReference type="EMBL" id="RXIC02000019">
    <property type="protein sequence ID" value="KAB1226438.1"/>
    <property type="molecule type" value="Genomic_DNA"/>
</dbReference>
<feature type="repeat" description="WD" evidence="3">
    <location>
        <begin position="323"/>
        <end position="364"/>
    </location>
</feature>
<gene>
    <name evidence="5" type="ORF">CJ030_MR1G014145</name>
</gene>
<comment type="caution">
    <text evidence="5">The sequence shown here is derived from an EMBL/GenBank/DDBJ whole genome shotgun (WGS) entry which is preliminary data.</text>
</comment>
<feature type="compositionally biased region" description="Polar residues" evidence="4">
    <location>
        <begin position="130"/>
        <end position="145"/>
    </location>
</feature>
<dbReference type="Gene3D" id="2.130.10.10">
    <property type="entry name" value="YVTN repeat-like/Quinoprotein amine dehydrogenase"/>
    <property type="match status" value="1"/>
</dbReference>
<dbReference type="PANTHER" id="PTHR14107">
    <property type="entry name" value="WD REPEAT PROTEIN"/>
    <property type="match status" value="1"/>
</dbReference>
<keyword evidence="2" id="KW-0677">Repeat</keyword>
<protein>
    <submittedName>
        <fullName evidence="5">Putative catabolite repression protein creC</fullName>
    </submittedName>
</protein>
<dbReference type="InterPro" id="IPR015943">
    <property type="entry name" value="WD40/YVTN_repeat-like_dom_sf"/>
</dbReference>
<dbReference type="InterPro" id="IPR051362">
    <property type="entry name" value="WD_repeat_creC_regulators"/>
</dbReference>
<feature type="compositionally biased region" description="Polar residues" evidence="4">
    <location>
        <begin position="527"/>
        <end position="537"/>
    </location>
</feature>
<feature type="repeat" description="WD" evidence="3">
    <location>
        <begin position="288"/>
        <end position="322"/>
    </location>
</feature>
<organism evidence="5 6">
    <name type="scientific">Morella rubra</name>
    <name type="common">Chinese bayberry</name>
    <dbReference type="NCBI Taxonomy" id="262757"/>
    <lineage>
        <taxon>Eukaryota</taxon>
        <taxon>Viridiplantae</taxon>
        <taxon>Streptophyta</taxon>
        <taxon>Embryophyta</taxon>
        <taxon>Tracheophyta</taxon>
        <taxon>Spermatophyta</taxon>
        <taxon>Magnoliopsida</taxon>
        <taxon>eudicotyledons</taxon>
        <taxon>Gunneridae</taxon>
        <taxon>Pentapetalae</taxon>
        <taxon>rosids</taxon>
        <taxon>fabids</taxon>
        <taxon>Fagales</taxon>
        <taxon>Myricaceae</taxon>
        <taxon>Morella</taxon>
    </lineage>
</organism>
<dbReference type="PANTHER" id="PTHR14107:SF23">
    <property type="entry name" value="WD REPEAT-CONTAINING PROTEIN 20-LIKE"/>
    <property type="match status" value="1"/>
</dbReference>
<dbReference type="SMART" id="SM00320">
    <property type="entry name" value="WD40"/>
    <property type="match status" value="4"/>
</dbReference>
<evidence type="ECO:0000256" key="4">
    <source>
        <dbReference type="SAM" id="MobiDB-lite"/>
    </source>
</evidence>
<evidence type="ECO:0000256" key="1">
    <source>
        <dbReference type="ARBA" id="ARBA00022574"/>
    </source>
</evidence>
<sequence>MMMHNGSNGYGNGVMTSASSSTATGTSSSPSATNAQSQALKTYFKTPEGRYKLHYEKTHPPGILPYSHGKSVSQITLAHLKEKSTHSGPAPSTSASASTSSGVRYAAARLLGVGGGNGSRTLSFVGGNGTSKAANGTSRSSTLAGSNGGHSMLNSNYDGKGTYLIFNVGDTLFISDLNSPDKDPIKAIHFSNSNPVCHAFDPEAKDGHDLLIGLSSGDVYSASLRQQLQDVGKKLVGAQHYNKEGSCKEGTGDSSFPVIKDQTQFSVAHARSSKSNPIARWHICQGSINSIAFSTDGGYLATVGRDGYLRVFDYSKEQLIGGGKSYYGALLCCAWSFDGKYILTGGEDDLVTVWSMEDRKVVAWGEGHNSWVSGVAFDSYWSSPTSDGTEENVMYRFGSVGQDTQLLLWDFTMDEIIVPLRRCPPGGSPTFSAGSQSSHWDSICPVGTLQPAPSMRDVPKLSPLVAHRVHSEPLSGVTFTEESILTACREGHVKIWVRPGTSESQSSNSEAIVGTSSKEQPLLPGKTSVSSYKSVHV</sequence>
<dbReference type="SUPFAM" id="SSF50978">
    <property type="entry name" value="WD40 repeat-like"/>
    <property type="match status" value="1"/>
</dbReference>
<dbReference type="PROSITE" id="PS50082">
    <property type="entry name" value="WD_REPEATS_2"/>
    <property type="match status" value="2"/>
</dbReference>
<dbReference type="InterPro" id="IPR001680">
    <property type="entry name" value="WD40_rpt"/>
</dbReference>
<dbReference type="Pfam" id="PF00400">
    <property type="entry name" value="WD40"/>
    <property type="match status" value="2"/>
</dbReference>
<name>A0A6A1WRN8_9ROSI</name>
<evidence type="ECO:0000256" key="3">
    <source>
        <dbReference type="PROSITE-ProRule" id="PRU00221"/>
    </source>
</evidence>
<dbReference type="Proteomes" id="UP000516437">
    <property type="component" value="Chromosome 1"/>
</dbReference>
<feature type="compositionally biased region" description="Low complexity" evidence="4">
    <location>
        <begin position="16"/>
        <end position="33"/>
    </location>
</feature>
<dbReference type="AlphaFoldDB" id="A0A6A1WRN8"/>
<feature type="region of interest" description="Disordered" evidence="4">
    <location>
        <begin position="499"/>
        <end position="537"/>
    </location>
</feature>